<dbReference type="Pfam" id="PF00059">
    <property type="entry name" value="Lectin_C"/>
    <property type="match status" value="1"/>
</dbReference>
<keyword evidence="1" id="KW-0175">Coiled coil</keyword>
<accession>A0A3Q0HL95</accession>
<organism evidence="4 5">
    <name type="scientific">Alligator sinensis</name>
    <name type="common">Chinese alligator</name>
    <dbReference type="NCBI Taxonomy" id="38654"/>
    <lineage>
        <taxon>Eukaryota</taxon>
        <taxon>Metazoa</taxon>
        <taxon>Chordata</taxon>
        <taxon>Craniata</taxon>
        <taxon>Vertebrata</taxon>
        <taxon>Euteleostomi</taxon>
        <taxon>Archelosauria</taxon>
        <taxon>Archosauria</taxon>
        <taxon>Crocodylia</taxon>
        <taxon>Alligatoridae</taxon>
        <taxon>Alligatorinae</taxon>
        <taxon>Alligator</taxon>
    </lineage>
</organism>
<sequence length="242" mass="27037">MLVPWCCFGRLPPATLSLWPQGLGGSVSTVGSCPCRGGSTQLGVPGLAPGADGPMPADWQQEQRLQQVDMVLVQAQAGLAQTQAELVHMQEQARDLQEQLSTSESARASAQPCHFTDCCPETWVLHRGKCLFLSKEKKTWLESKQACEQESSWLLVPSDWDHTTMPSFLAHMDTLYWIGLQWRWDLKTQSDHWQWLDGSPYKWHGSAKAHGYFGTIKGGRIERGGHAADKHRWICEKPAVCP</sequence>
<dbReference type="AlphaFoldDB" id="A0A3Q0HL95"/>
<feature type="chain" id="PRO_5018030380" evidence="2">
    <location>
        <begin position="18"/>
        <end position="242"/>
    </location>
</feature>
<dbReference type="InterPro" id="IPR016187">
    <property type="entry name" value="CTDL_fold"/>
</dbReference>
<feature type="signal peptide" evidence="2">
    <location>
        <begin position="1"/>
        <end position="17"/>
    </location>
</feature>
<dbReference type="PANTHER" id="PTHR15028">
    <property type="entry name" value="CD72-RELATED"/>
    <property type="match status" value="1"/>
</dbReference>
<dbReference type="PANTHER" id="PTHR15028:SF6">
    <property type="entry name" value="B-CELL DIFFERENTIATION ANTIGEN CD72"/>
    <property type="match status" value="1"/>
</dbReference>
<dbReference type="GeneID" id="112552121"/>
<dbReference type="Proteomes" id="UP000189705">
    <property type="component" value="Unplaced"/>
</dbReference>
<evidence type="ECO:0000256" key="1">
    <source>
        <dbReference type="SAM" id="Coils"/>
    </source>
</evidence>
<dbReference type="InterPro" id="IPR001304">
    <property type="entry name" value="C-type_lectin-like"/>
</dbReference>
<evidence type="ECO:0000259" key="3">
    <source>
        <dbReference type="PROSITE" id="PS50041"/>
    </source>
</evidence>
<dbReference type="Gene3D" id="3.10.100.10">
    <property type="entry name" value="Mannose-Binding Protein A, subunit A"/>
    <property type="match status" value="1"/>
</dbReference>
<dbReference type="GO" id="GO:0004888">
    <property type="term" value="F:transmembrane signaling receptor activity"/>
    <property type="evidence" value="ECO:0007669"/>
    <property type="project" value="InterPro"/>
</dbReference>
<dbReference type="RefSeq" id="XP_025072741.1">
    <property type="nucleotide sequence ID" value="XM_025216956.1"/>
</dbReference>
<dbReference type="GO" id="GO:0005886">
    <property type="term" value="C:plasma membrane"/>
    <property type="evidence" value="ECO:0007669"/>
    <property type="project" value="InterPro"/>
</dbReference>
<gene>
    <name evidence="5" type="primary">LOC112552121</name>
</gene>
<dbReference type="KEGG" id="asn:112552121"/>
<reference evidence="5" key="1">
    <citation type="submission" date="2025-08" db="UniProtKB">
        <authorList>
            <consortium name="RefSeq"/>
        </authorList>
    </citation>
    <scope>IDENTIFICATION</scope>
</reference>
<keyword evidence="2" id="KW-0732">Signal</keyword>
<dbReference type="SMART" id="SM00034">
    <property type="entry name" value="CLECT"/>
    <property type="match status" value="1"/>
</dbReference>
<evidence type="ECO:0000313" key="4">
    <source>
        <dbReference type="Proteomes" id="UP000189705"/>
    </source>
</evidence>
<proteinExistence type="predicted"/>
<feature type="coiled-coil region" evidence="1">
    <location>
        <begin position="72"/>
        <end position="106"/>
    </location>
</feature>
<dbReference type="PROSITE" id="PS50041">
    <property type="entry name" value="C_TYPE_LECTIN_2"/>
    <property type="match status" value="1"/>
</dbReference>
<name>A0A3Q0HL95_ALLSI</name>
<dbReference type="InterPro" id="IPR016186">
    <property type="entry name" value="C-type_lectin-like/link_sf"/>
</dbReference>
<keyword evidence="4" id="KW-1185">Reference proteome</keyword>
<dbReference type="STRING" id="38654.A0A3Q0HL95"/>
<dbReference type="SUPFAM" id="SSF56436">
    <property type="entry name" value="C-type lectin-like"/>
    <property type="match status" value="1"/>
</dbReference>
<evidence type="ECO:0000313" key="5">
    <source>
        <dbReference type="RefSeq" id="XP_025072741.1"/>
    </source>
</evidence>
<dbReference type="InParanoid" id="A0A3Q0HL95"/>
<evidence type="ECO:0000256" key="2">
    <source>
        <dbReference type="SAM" id="SignalP"/>
    </source>
</evidence>
<protein>
    <submittedName>
        <fullName evidence="5">Asialoglycoprotein receptor 1-like</fullName>
    </submittedName>
</protein>
<feature type="domain" description="C-type lectin" evidence="3">
    <location>
        <begin position="126"/>
        <end position="236"/>
    </location>
</feature>
<dbReference type="InterPro" id="IPR039689">
    <property type="entry name" value="CD72"/>
</dbReference>